<organism evidence="1 2">
    <name type="scientific">Clostridium celatum DSM 1785</name>
    <dbReference type="NCBI Taxonomy" id="545697"/>
    <lineage>
        <taxon>Bacteria</taxon>
        <taxon>Bacillati</taxon>
        <taxon>Bacillota</taxon>
        <taxon>Clostridia</taxon>
        <taxon>Eubacteriales</taxon>
        <taxon>Clostridiaceae</taxon>
        <taxon>Clostridium</taxon>
    </lineage>
</organism>
<evidence type="ECO:0000313" key="1">
    <source>
        <dbReference type="EMBL" id="EKY24054.1"/>
    </source>
</evidence>
<dbReference type="STRING" id="545697.HMPREF0216_02813"/>
<sequence length="119" mass="13686">MSNSQFKKKGDVKVNRDKMYYCIDNLGLNAKETIEASEELDKEVLKEILKDPVVENIYLKQVVKAKEYRIAKLEEIIRNLRRNRRVNDLAELAAMLNETGMPAKESVKLSVYIGQVKGI</sequence>
<dbReference type="InterPro" id="IPR037208">
    <property type="entry name" value="Spo0E-like_sf"/>
</dbReference>
<dbReference type="HOGENOM" id="CLU_2104715_0_0_9"/>
<dbReference type="SUPFAM" id="SSF140500">
    <property type="entry name" value="BAS1536-like"/>
    <property type="match status" value="1"/>
</dbReference>
<proteinExistence type="predicted"/>
<dbReference type="InterPro" id="IPR018540">
    <property type="entry name" value="Spo0E-like"/>
</dbReference>
<dbReference type="PATRIC" id="fig|545697.3.peg.2764"/>
<protein>
    <submittedName>
        <fullName evidence="1">Uncharacterized protein</fullName>
    </submittedName>
</protein>
<reference evidence="1 2" key="1">
    <citation type="submission" date="2012-05" db="EMBL/GenBank/DDBJ databases">
        <authorList>
            <person name="Weinstock G."/>
            <person name="Sodergren E."/>
            <person name="Lobos E.A."/>
            <person name="Fulton L."/>
            <person name="Fulton R."/>
            <person name="Courtney L."/>
            <person name="Fronick C."/>
            <person name="O'Laughlin M."/>
            <person name="Godfrey J."/>
            <person name="Wilson R.M."/>
            <person name="Miner T."/>
            <person name="Farmer C."/>
            <person name="Delehaunty K."/>
            <person name="Cordes M."/>
            <person name="Minx P."/>
            <person name="Tomlinson C."/>
            <person name="Chen J."/>
            <person name="Wollam A."/>
            <person name="Pepin K.H."/>
            <person name="Bhonagiri V."/>
            <person name="Zhang X."/>
            <person name="Suruliraj S."/>
            <person name="Warren W."/>
            <person name="Mitreva M."/>
            <person name="Mardis E.R."/>
            <person name="Wilson R.K."/>
        </authorList>
    </citation>
    <scope>NUCLEOTIDE SEQUENCE [LARGE SCALE GENOMIC DNA]</scope>
    <source>
        <strain evidence="1 2">DSM 1785</strain>
    </source>
</reference>
<accession>L1Q7V5</accession>
<dbReference type="Proteomes" id="UP000010420">
    <property type="component" value="Unassembled WGS sequence"/>
</dbReference>
<comment type="caution">
    <text evidence="1">The sequence shown here is derived from an EMBL/GenBank/DDBJ whole genome shotgun (WGS) entry which is preliminary data.</text>
</comment>
<evidence type="ECO:0000313" key="2">
    <source>
        <dbReference type="Proteomes" id="UP000010420"/>
    </source>
</evidence>
<dbReference type="AlphaFoldDB" id="L1Q7V5"/>
<name>L1Q7V5_9CLOT</name>
<dbReference type="GO" id="GO:0043937">
    <property type="term" value="P:regulation of sporulation"/>
    <property type="evidence" value="ECO:0007669"/>
    <property type="project" value="InterPro"/>
</dbReference>
<dbReference type="EMBL" id="AMEZ01000091">
    <property type="protein sequence ID" value="EKY24054.1"/>
    <property type="molecule type" value="Genomic_DNA"/>
</dbReference>
<keyword evidence="2" id="KW-1185">Reference proteome</keyword>
<gene>
    <name evidence="1" type="ORF">HMPREF0216_02813</name>
</gene>
<dbReference type="Pfam" id="PF09388">
    <property type="entry name" value="SpoOE-like"/>
    <property type="match status" value="1"/>
</dbReference>